<dbReference type="EMBL" id="CAAHFH010000001">
    <property type="protein sequence ID" value="VGO20335.1"/>
    <property type="molecule type" value="Genomic_DNA"/>
</dbReference>
<dbReference type="Gene3D" id="2.60.120.370">
    <property type="entry name" value="YhcH/YjgK/YiaL"/>
    <property type="match status" value="1"/>
</dbReference>
<reference evidence="1 2" key="1">
    <citation type="submission" date="2019-04" db="EMBL/GenBank/DDBJ databases">
        <authorList>
            <person name="Van Vliet M D."/>
        </authorList>
    </citation>
    <scope>NUCLEOTIDE SEQUENCE [LARGE SCALE GENOMIC DNA]</scope>
    <source>
        <strain evidence="1 2">F21</strain>
    </source>
</reference>
<dbReference type="NCBIfam" id="TIGR00022">
    <property type="entry name" value="YhcH/YjgK/YiaL family protein"/>
    <property type="match status" value="1"/>
</dbReference>
<name>A0A6C2UJD8_9BACT</name>
<dbReference type="RefSeq" id="WP_136061762.1">
    <property type="nucleotide sequence ID" value="NZ_CAAHFH010000001.1"/>
</dbReference>
<dbReference type="GO" id="GO:0005829">
    <property type="term" value="C:cytosol"/>
    <property type="evidence" value="ECO:0007669"/>
    <property type="project" value="TreeGrafter"/>
</dbReference>
<gene>
    <name evidence="1" type="primary">tabA</name>
    <name evidence="1" type="ORF">SCARR_02397</name>
</gene>
<evidence type="ECO:0000313" key="2">
    <source>
        <dbReference type="Proteomes" id="UP000346198"/>
    </source>
</evidence>
<dbReference type="InterPro" id="IPR004375">
    <property type="entry name" value="NanQ/TabA/YiaL"/>
</dbReference>
<proteinExistence type="predicted"/>
<sequence length="148" mass="16146">MILDTLSNAAKYAGLKVGISEAFGFLDQPGLADLEDGKYEILGDRVFALVQRRSGRKIEGALLEGHRRYIDIQYVISGEESMGWSPREGLASSVEYNQEKDLEFFEGEPESIVRVPPTGFAVFLPSDAHLPLIGSGPIHKVVVKVAVG</sequence>
<dbReference type="InterPro" id="IPR037012">
    <property type="entry name" value="NanQ/TabA/YiaL_sf"/>
</dbReference>
<dbReference type="Pfam" id="PF04074">
    <property type="entry name" value="DUF386"/>
    <property type="match status" value="1"/>
</dbReference>
<protein>
    <submittedName>
        <fullName evidence="1">Toxin-antitoxin biofilm protein TabA</fullName>
    </submittedName>
</protein>
<dbReference type="AlphaFoldDB" id="A0A6C2UJD8"/>
<dbReference type="PANTHER" id="PTHR34986">
    <property type="entry name" value="EVOLVED BETA-GALACTOSIDASE SUBUNIT BETA"/>
    <property type="match status" value="1"/>
</dbReference>
<dbReference type="Proteomes" id="UP000346198">
    <property type="component" value="Unassembled WGS sequence"/>
</dbReference>
<dbReference type="SUPFAM" id="SSF51197">
    <property type="entry name" value="Clavaminate synthase-like"/>
    <property type="match status" value="1"/>
</dbReference>
<evidence type="ECO:0000313" key="1">
    <source>
        <dbReference type="EMBL" id="VGO20335.1"/>
    </source>
</evidence>
<accession>A0A6C2UJD8</accession>
<dbReference type="PANTHER" id="PTHR34986:SF1">
    <property type="entry name" value="PROTEIN YIAL"/>
    <property type="match status" value="1"/>
</dbReference>
<keyword evidence="2" id="KW-1185">Reference proteome</keyword>
<organism evidence="1 2">
    <name type="scientific">Pontiella sulfatireligans</name>
    <dbReference type="NCBI Taxonomy" id="2750658"/>
    <lineage>
        <taxon>Bacteria</taxon>
        <taxon>Pseudomonadati</taxon>
        <taxon>Kiritimatiellota</taxon>
        <taxon>Kiritimatiellia</taxon>
        <taxon>Kiritimatiellales</taxon>
        <taxon>Pontiellaceae</taxon>
        <taxon>Pontiella</taxon>
    </lineage>
</organism>